<keyword evidence="3" id="KW-1185">Reference proteome</keyword>
<evidence type="ECO:0000313" key="3">
    <source>
        <dbReference type="Proteomes" id="UP000181901"/>
    </source>
</evidence>
<reference evidence="2 3" key="1">
    <citation type="submission" date="2015-09" db="EMBL/GenBank/DDBJ databases">
        <title>Genome of Desulfovibrio dechloracetivorans BerOc1, a mercury methylating strain isolated from highly hydrocarbons and metals contaminated coastal sediments.</title>
        <authorList>
            <person name="Goni Urriza M."/>
            <person name="Gassie C."/>
            <person name="Bouchez O."/>
            <person name="Klopp C."/>
            <person name="Ranchou-Peyruse A."/>
            <person name="Remy G."/>
        </authorList>
    </citation>
    <scope>NUCLEOTIDE SEQUENCE [LARGE SCALE GENOMIC DNA]</scope>
    <source>
        <strain evidence="2 3">BerOc1</strain>
    </source>
</reference>
<dbReference type="EMBL" id="LKAQ01000004">
    <property type="protein sequence ID" value="OIQ50525.1"/>
    <property type="molecule type" value="Genomic_DNA"/>
</dbReference>
<dbReference type="OrthoDB" id="9780180at2"/>
<name>A0A1J5MV79_9BACT</name>
<protein>
    <recommendedName>
        <fullName evidence="4">NMT1/THI5 like protein</fullName>
    </recommendedName>
</protein>
<dbReference type="PANTHER" id="PTHR42941">
    <property type="entry name" value="SLL1037 PROTEIN"/>
    <property type="match status" value="1"/>
</dbReference>
<organism evidence="2 3">
    <name type="scientific">Pseudodesulfovibrio hydrargyri</name>
    <dbReference type="NCBI Taxonomy" id="2125990"/>
    <lineage>
        <taxon>Bacteria</taxon>
        <taxon>Pseudomonadati</taxon>
        <taxon>Thermodesulfobacteriota</taxon>
        <taxon>Desulfovibrionia</taxon>
        <taxon>Desulfovibrionales</taxon>
        <taxon>Desulfovibrionaceae</taxon>
    </lineage>
</organism>
<dbReference type="NCBIfam" id="TIGR02122">
    <property type="entry name" value="TRAP_TAXI"/>
    <property type="match status" value="1"/>
</dbReference>
<feature type="signal peptide" evidence="1">
    <location>
        <begin position="1"/>
        <end position="27"/>
    </location>
</feature>
<accession>A0A1J5MV79</accession>
<gene>
    <name evidence="2" type="ORF">BerOc1_02463</name>
</gene>
<dbReference type="InterPro" id="IPR011852">
    <property type="entry name" value="TRAP_TAXI"/>
</dbReference>
<keyword evidence="1" id="KW-0732">Signal</keyword>
<dbReference type="AlphaFoldDB" id="A0A1J5MV79"/>
<dbReference type="RefSeq" id="WP_071545958.1">
    <property type="nucleotide sequence ID" value="NZ_LKAQ01000004.1"/>
</dbReference>
<proteinExistence type="predicted"/>
<comment type="caution">
    <text evidence="2">The sequence shown here is derived from an EMBL/GenBank/DDBJ whole genome shotgun (WGS) entry which is preliminary data.</text>
</comment>
<feature type="chain" id="PRO_5009635383" description="NMT1/THI5 like protein" evidence="1">
    <location>
        <begin position="28"/>
        <end position="340"/>
    </location>
</feature>
<sequence>MRVLKLFGPLLALTLALGLVAPRPASAFDPATANNKVRFASMSVGGSWYIYAVTCTEAMKKVMPHLVVDVFPYQGGIGNPILVGSGKAEMGLSFSVASNWAYNGIVTYKGKPRKNLRALLGGLSSPYRIGVVVNEKLGVNSLEELLAKKGPIRLVTVQRGGLGEIMTSLILESYGVSYDDIKAWGGSVSHIDLGSAISQMKDGQADLFIHNMSYKMPNITEMCLRGGLQFLPIGDKQANYLAEKYGIMPKVYFEKGEFNGITEQVRSIGYPTSVIASSEMSDDMAYNIVKAICENKSMLVAAHASLAAFDPANAWKPEINGGIPLHPGAERYFKEKGYIQ</sequence>
<dbReference type="SUPFAM" id="SSF53850">
    <property type="entry name" value="Periplasmic binding protein-like II"/>
    <property type="match status" value="1"/>
</dbReference>
<dbReference type="Pfam" id="PF16868">
    <property type="entry name" value="NMT1_3"/>
    <property type="match status" value="1"/>
</dbReference>
<dbReference type="Gene3D" id="3.40.190.10">
    <property type="entry name" value="Periplasmic binding protein-like II"/>
    <property type="match status" value="2"/>
</dbReference>
<dbReference type="Proteomes" id="UP000181901">
    <property type="component" value="Unassembled WGS sequence"/>
</dbReference>
<dbReference type="PANTHER" id="PTHR42941:SF1">
    <property type="entry name" value="SLL1037 PROTEIN"/>
    <property type="match status" value="1"/>
</dbReference>
<evidence type="ECO:0000256" key="1">
    <source>
        <dbReference type="SAM" id="SignalP"/>
    </source>
</evidence>
<evidence type="ECO:0008006" key="4">
    <source>
        <dbReference type="Google" id="ProtNLM"/>
    </source>
</evidence>
<evidence type="ECO:0000313" key="2">
    <source>
        <dbReference type="EMBL" id="OIQ50525.1"/>
    </source>
</evidence>